<keyword evidence="3" id="KW-1185">Reference proteome</keyword>
<name>A0A7X2LXL5_9BACI</name>
<evidence type="ECO:0000313" key="3">
    <source>
        <dbReference type="Proteomes" id="UP000448867"/>
    </source>
</evidence>
<dbReference type="InterPro" id="IPR010572">
    <property type="entry name" value="Tail_dom"/>
</dbReference>
<accession>A0A7X2LXL5</accession>
<reference evidence="2 3" key="1">
    <citation type="submission" date="2019-11" db="EMBL/GenBank/DDBJ databases">
        <title>Bacillus lacus genome.</title>
        <authorList>
            <person name="Allen C.J."/>
            <person name="Newman J.D."/>
        </authorList>
    </citation>
    <scope>NUCLEOTIDE SEQUENCE [LARGE SCALE GENOMIC DNA]</scope>
    <source>
        <strain evidence="2 3">KCTC 33946</strain>
    </source>
</reference>
<proteinExistence type="predicted"/>
<evidence type="ECO:0000259" key="1">
    <source>
        <dbReference type="Pfam" id="PF06605"/>
    </source>
</evidence>
<dbReference type="EMBL" id="WKKI01000002">
    <property type="protein sequence ID" value="MRX70838.1"/>
    <property type="molecule type" value="Genomic_DNA"/>
</dbReference>
<dbReference type="Pfam" id="PF06605">
    <property type="entry name" value="Prophage_tail"/>
    <property type="match status" value="1"/>
</dbReference>
<dbReference type="Proteomes" id="UP000448867">
    <property type="component" value="Unassembled WGS sequence"/>
</dbReference>
<feature type="domain" description="Tail spike" evidence="1">
    <location>
        <begin position="145"/>
        <end position="355"/>
    </location>
</feature>
<protein>
    <recommendedName>
        <fullName evidence="1">Tail spike domain-containing protein</fullName>
    </recommendedName>
</protein>
<comment type="caution">
    <text evidence="2">The sequence shown here is derived from an EMBL/GenBank/DDBJ whole genome shotgun (WGS) entry which is preliminary data.</text>
</comment>
<sequence length="863" mass="97309">MCSIYWGTRIQRLLWCMLMLLKKERSRHISDIFYSKTATRKEGDAMYNAGQTAVFVKDLKGTEYPAIATVNRKRRVNGQREITLSFLYTEINKDFMKDLEFGWKVLFKGDWYTITHPGYETDGDHMSVSVTAVLSFFVVMNGFYHQDKASNKSMTPSAYFEEVFSGTMYNYSIISPLAANTLNYEDNQSKTARFLYGIDRYKSEFEVAGNMVYIKDMIGYDKDVILHEDLNVKRIRIEVNASGFHTWAKGYGDLPEDDPEGDYQIEVEYRSPLIGKYGAIEGPAYKNGNFKHKDNLIEAVKNQVDNSYSISTEIDAVDLTQNGYPEMVFNEGDRIWLYVNRLDLNQQVRVMEVDETFDWEGNIIDVRYTLGNEGIASRYKTQQYDTLKDFQDIVTGRNPIKYDWLPGAVKRASEIINGNKDSLFQYHAGEIIGINQSDPNGYMRFNTDGLGFSRDGGKTYQSAITYEGINANAITTGLLSANRIRTWELVVGDNIAMGPNAIISWGQVYDRPSAEQLGAMPIKTYIDETGVFTGMVRANRLIGDTFLVGNGVTTTKLELYTRDNGAHYIRSDQAAGFRIESTGSLSFKASDINGILFETIAKFRSGVVIDRAGYDLQVDAGAVFNYYSRFYGLVEIHYGGFNVYGTSYFGQTVTMSSGLNVYGSIGSLGSISADESLNTGSGTFGYIRHRSNQSTYMRLGSDGLTFYVAGTYKQRISSIPKNRLDTEVDESGKYITSEKSFIASSVASLQPVLQDLIQIDVSGRAKVYLNDNFKNFTGWYEVFARGGEVIEIYEDHFVIEADGTVTCLIVGVENRKEGIRGYDIGYEVLDVCGCEEEPVGWQQSKEQTEIPIFEQPRIEKIKI</sequence>
<dbReference type="AlphaFoldDB" id="A0A7X2LXL5"/>
<organism evidence="2 3">
    <name type="scientific">Metabacillus lacus</name>
    <dbReference type="NCBI Taxonomy" id="1983721"/>
    <lineage>
        <taxon>Bacteria</taxon>
        <taxon>Bacillati</taxon>
        <taxon>Bacillota</taxon>
        <taxon>Bacilli</taxon>
        <taxon>Bacillales</taxon>
        <taxon>Bacillaceae</taxon>
        <taxon>Metabacillus</taxon>
    </lineage>
</organism>
<evidence type="ECO:0000313" key="2">
    <source>
        <dbReference type="EMBL" id="MRX70838.1"/>
    </source>
</evidence>
<gene>
    <name evidence="2" type="ORF">GJU40_01485</name>
</gene>
<dbReference type="OrthoDB" id="2311165at2"/>